<dbReference type="EMBL" id="JAMZMK010005619">
    <property type="protein sequence ID" value="KAI7752746.1"/>
    <property type="molecule type" value="Genomic_DNA"/>
</dbReference>
<keyword evidence="2" id="KW-1185">Reference proteome</keyword>
<evidence type="ECO:0000313" key="2">
    <source>
        <dbReference type="Proteomes" id="UP001206925"/>
    </source>
</evidence>
<proteinExistence type="predicted"/>
<dbReference type="AlphaFoldDB" id="A0AAD5D253"/>
<accession>A0AAD5D253</accession>
<gene>
    <name evidence="1" type="ORF">M8C21_024828</name>
</gene>
<organism evidence="1 2">
    <name type="scientific">Ambrosia artemisiifolia</name>
    <name type="common">Common ragweed</name>
    <dbReference type="NCBI Taxonomy" id="4212"/>
    <lineage>
        <taxon>Eukaryota</taxon>
        <taxon>Viridiplantae</taxon>
        <taxon>Streptophyta</taxon>
        <taxon>Embryophyta</taxon>
        <taxon>Tracheophyta</taxon>
        <taxon>Spermatophyta</taxon>
        <taxon>Magnoliopsida</taxon>
        <taxon>eudicotyledons</taxon>
        <taxon>Gunneridae</taxon>
        <taxon>Pentapetalae</taxon>
        <taxon>asterids</taxon>
        <taxon>campanulids</taxon>
        <taxon>Asterales</taxon>
        <taxon>Asteraceae</taxon>
        <taxon>Asteroideae</taxon>
        <taxon>Heliantheae alliance</taxon>
        <taxon>Heliantheae</taxon>
        <taxon>Ambrosia</taxon>
    </lineage>
</organism>
<dbReference type="Proteomes" id="UP001206925">
    <property type="component" value="Unassembled WGS sequence"/>
</dbReference>
<reference evidence="1" key="1">
    <citation type="submission" date="2022-06" db="EMBL/GenBank/DDBJ databases">
        <title>Uncovering the hologenomic basis of an extraordinary plant invasion.</title>
        <authorList>
            <person name="Bieker V.C."/>
            <person name="Martin M.D."/>
            <person name="Gilbert T."/>
            <person name="Hodgins K."/>
            <person name="Battlay P."/>
            <person name="Petersen B."/>
            <person name="Wilson J."/>
        </authorList>
    </citation>
    <scope>NUCLEOTIDE SEQUENCE</scope>
    <source>
        <strain evidence="1">AA19_3_7</strain>
        <tissue evidence="1">Leaf</tissue>
    </source>
</reference>
<sequence length="34" mass="3648">MLVVWNPGEERGALESAGVSISIFNIVSKVFNIA</sequence>
<comment type="caution">
    <text evidence="1">The sequence shown here is derived from an EMBL/GenBank/DDBJ whole genome shotgun (WGS) entry which is preliminary data.</text>
</comment>
<evidence type="ECO:0000313" key="1">
    <source>
        <dbReference type="EMBL" id="KAI7752746.1"/>
    </source>
</evidence>
<name>A0AAD5D253_AMBAR</name>
<protein>
    <submittedName>
        <fullName evidence="1">Uncharacterized protein</fullName>
    </submittedName>
</protein>